<accession>A0A7C8BQQ1</accession>
<feature type="compositionally biased region" description="Low complexity" evidence="8">
    <location>
        <begin position="190"/>
        <end position="210"/>
    </location>
</feature>
<evidence type="ECO:0000313" key="10">
    <source>
        <dbReference type="Proteomes" id="UP000479639"/>
    </source>
</evidence>
<dbReference type="GO" id="GO:0016020">
    <property type="term" value="C:membrane"/>
    <property type="evidence" value="ECO:0007669"/>
    <property type="project" value="UniProtKB-ARBA"/>
</dbReference>
<evidence type="ECO:0000256" key="6">
    <source>
        <dbReference type="ARBA" id="ARBA00023010"/>
    </source>
</evidence>
<keyword evidence="2" id="KW-0813">Transport</keyword>
<comment type="subcellular location">
    <subcellularLocation>
        <location evidence="1">Membrane</location>
        <topology evidence="1">Single-pass membrane protein</topology>
    </subcellularLocation>
</comment>
<evidence type="ECO:0000256" key="8">
    <source>
        <dbReference type="SAM" id="MobiDB-lite"/>
    </source>
</evidence>
<evidence type="ECO:0000313" key="9">
    <source>
        <dbReference type="EMBL" id="KAB1646614.1"/>
    </source>
</evidence>
<dbReference type="PRINTS" id="PR01506">
    <property type="entry name" value="TATBPROTEIN"/>
</dbReference>
<dbReference type="GO" id="GO:0015031">
    <property type="term" value="P:protein transport"/>
    <property type="evidence" value="ECO:0007669"/>
    <property type="project" value="UniProtKB-KW"/>
</dbReference>
<gene>
    <name evidence="9" type="ORF">F8D48_07285</name>
</gene>
<dbReference type="Proteomes" id="UP000479639">
    <property type="component" value="Unassembled WGS sequence"/>
</dbReference>
<dbReference type="Gene3D" id="1.20.5.3310">
    <property type="match status" value="1"/>
</dbReference>
<dbReference type="RefSeq" id="WP_151430829.1">
    <property type="nucleotide sequence ID" value="NZ_JANJZI010000018.1"/>
</dbReference>
<evidence type="ECO:0000256" key="4">
    <source>
        <dbReference type="ARBA" id="ARBA00022927"/>
    </source>
</evidence>
<reference evidence="9 10" key="1">
    <citation type="submission" date="2019-09" db="EMBL/GenBank/DDBJ databases">
        <title>Whole genome shotgun sequencing (WGS) of Ellagibacter isourolithinifaciens DSM 104140(T) and Adlercreutzia muris DSM 29508(T).</title>
        <authorList>
            <person name="Stoll D.A."/>
            <person name="Danylec N."/>
            <person name="Huch M."/>
        </authorList>
    </citation>
    <scope>NUCLEOTIDE SEQUENCE [LARGE SCALE GENOMIC DNA]</scope>
    <source>
        <strain evidence="9 10">DSM 29508</strain>
    </source>
</reference>
<feature type="region of interest" description="Disordered" evidence="8">
    <location>
        <begin position="121"/>
        <end position="217"/>
    </location>
</feature>
<keyword evidence="7" id="KW-0472">Membrane</keyword>
<feature type="compositionally biased region" description="Basic and acidic residues" evidence="8">
    <location>
        <begin position="132"/>
        <end position="189"/>
    </location>
</feature>
<keyword evidence="10" id="KW-1185">Reference proteome</keyword>
<comment type="caution">
    <text evidence="9">The sequence shown here is derived from an EMBL/GenBank/DDBJ whole genome shotgun (WGS) entry which is preliminary data.</text>
</comment>
<evidence type="ECO:0000256" key="3">
    <source>
        <dbReference type="ARBA" id="ARBA00022692"/>
    </source>
</evidence>
<keyword evidence="6" id="KW-0811">Translocation</keyword>
<evidence type="ECO:0000256" key="2">
    <source>
        <dbReference type="ARBA" id="ARBA00022448"/>
    </source>
</evidence>
<evidence type="ECO:0000256" key="1">
    <source>
        <dbReference type="ARBA" id="ARBA00004167"/>
    </source>
</evidence>
<dbReference type="InterPro" id="IPR003369">
    <property type="entry name" value="TatA/B/E"/>
</dbReference>
<keyword evidence="4" id="KW-0653">Protein transport</keyword>
<evidence type="ECO:0000256" key="5">
    <source>
        <dbReference type="ARBA" id="ARBA00022989"/>
    </source>
</evidence>
<dbReference type="EMBL" id="WAJS01000020">
    <property type="protein sequence ID" value="KAB1646614.1"/>
    <property type="molecule type" value="Genomic_DNA"/>
</dbReference>
<dbReference type="AlphaFoldDB" id="A0A7C8BQQ1"/>
<name>A0A7C8BQQ1_9ACTN</name>
<keyword evidence="5" id="KW-1133">Transmembrane helix</keyword>
<organism evidence="9 10">
    <name type="scientific">Adlercreutzia muris</name>
    <dbReference type="NCBI Taxonomy" id="1796610"/>
    <lineage>
        <taxon>Bacteria</taxon>
        <taxon>Bacillati</taxon>
        <taxon>Actinomycetota</taxon>
        <taxon>Coriobacteriia</taxon>
        <taxon>Eggerthellales</taxon>
        <taxon>Eggerthellaceae</taxon>
        <taxon>Adlercreutzia</taxon>
    </lineage>
</organism>
<evidence type="ECO:0000256" key="7">
    <source>
        <dbReference type="ARBA" id="ARBA00023136"/>
    </source>
</evidence>
<sequence length="217" mass="22370">MFGIGGFELFLILLFGFLIFGPDKLPAMAKTIGKAIAKFRSAQEEMSGVLKGEMVFDKDAEDPFKNPLDALDDVAAKASKGATAAKKAASTATKKAGQAAKKSGSATAAAGAAAAAAAKVEQGGDAPAKPESFAERKARYDKERQAKKEAEAEKAKKEAEEERKAAAEARKAEAAAKRAEAEAKRKAEAAAKTVSEAADAAPAAPAADMPAAEKKEN</sequence>
<dbReference type="Pfam" id="PF02416">
    <property type="entry name" value="TatA_B_E"/>
    <property type="match status" value="1"/>
</dbReference>
<keyword evidence="3" id="KW-0812">Transmembrane</keyword>
<proteinExistence type="predicted"/>
<protein>
    <submittedName>
        <fullName evidence="9">Translocase</fullName>
    </submittedName>
</protein>